<name>A0ABU7XT98_9FLAO</name>
<evidence type="ECO:0000313" key="2">
    <source>
        <dbReference type="Proteomes" id="UP001337305"/>
    </source>
</evidence>
<evidence type="ECO:0000313" key="1">
    <source>
        <dbReference type="EMBL" id="MEF3833931.1"/>
    </source>
</evidence>
<gene>
    <name evidence="1" type="ORF">N1F79_12380</name>
</gene>
<protein>
    <submittedName>
        <fullName evidence="1">Uncharacterized protein</fullName>
    </submittedName>
</protein>
<comment type="caution">
    <text evidence="1">The sequence shown here is derived from an EMBL/GenBank/DDBJ whole genome shotgun (WGS) entry which is preliminary data.</text>
</comment>
<sequence>MTAETVFEVYMVLDHEEQNKLYDLVKAHFNSKYDIKKRKRKRLPDFSEADAMRYLIENVVMKKRKKP</sequence>
<proteinExistence type="predicted"/>
<dbReference type="Proteomes" id="UP001337305">
    <property type="component" value="Unassembled WGS sequence"/>
</dbReference>
<organism evidence="1 2">
    <name type="scientific">Flavivirga spongiicola</name>
    <dbReference type="NCBI Taxonomy" id="421621"/>
    <lineage>
        <taxon>Bacteria</taxon>
        <taxon>Pseudomonadati</taxon>
        <taxon>Bacteroidota</taxon>
        <taxon>Flavobacteriia</taxon>
        <taxon>Flavobacteriales</taxon>
        <taxon>Flavobacteriaceae</taxon>
        <taxon>Flavivirga</taxon>
    </lineage>
</organism>
<dbReference type="EMBL" id="JAODOP010000004">
    <property type="protein sequence ID" value="MEF3833931.1"/>
    <property type="molecule type" value="Genomic_DNA"/>
</dbReference>
<accession>A0ABU7XT98</accession>
<keyword evidence="2" id="KW-1185">Reference proteome</keyword>
<dbReference type="RefSeq" id="WP_303306270.1">
    <property type="nucleotide sequence ID" value="NZ_JAODOP010000004.1"/>
</dbReference>
<reference evidence="1 2" key="1">
    <citation type="submission" date="2022-09" db="EMBL/GenBank/DDBJ databases">
        <title>Genome sequencing of Flavivirga sp. MEBiC05379.</title>
        <authorList>
            <person name="Oh H.-M."/>
            <person name="Kwon K.K."/>
            <person name="Park M.J."/>
            <person name="Yang S.-H."/>
        </authorList>
    </citation>
    <scope>NUCLEOTIDE SEQUENCE [LARGE SCALE GENOMIC DNA]</scope>
    <source>
        <strain evidence="1 2">MEBiC05379</strain>
    </source>
</reference>